<dbReference type="InterPro" id="IPR001610">
    <property type="entry name" value="PAC"/>
</dbReference>
<comment type="caution">
    <text evidence="11">The sequence shown here is derived from an EMBL/GenBank/DDBJ whole genome shotgun (WGS) entry which is preliminary data.</text>
</comment>
<feature type="domain" description="Histidine kinase" evidence="8">
    <location>
        <begin position="654"/>
        <end position="867"/>
    </location>
</feature>
<evidence type="ECO:0000259" key="9">
    <source>
        <dbReference type="PROSITE" id="PS50112"/>
    </source>
</evidence>
<protein>
    <recommendedName>
        <fullName evidence="2">histidine kinase</fullName>
        <ecNumber evidence="2">2.7.13.3</ecNumber>
    </recommendedName>
</protein>
<dbReference type="InterPro" id="IPR000014">
    <property type="entry name" value="PAS"/>
</dbReference>
<dbReference type="PROSITE" id="PS50109">
    <property type="entry name" value="HIS_KIN"/>
    <property type="match status" value="1"/>
</dbReference>
<dbReference type="PANTHER" id="PTHR43304:SF1">
    <property type="entry name" value="PAC DOMAIN-CONTAINING PROTEIN"/>
    <property type="match status" value="1"/>
</dbReference>
<feature type="region of interest" description="Disordered" evidence="7">
    <location>
        <begin position="1"/>
        <end position="20"/>
    </location>
</feature>
<feature type="domain" description="PAC" evidence="10">
    <location>
        <begin position="451"/>
        <end position="505"/>
    </location>
</feature>
<evidence type="ECO:0000256" key="5">
    <source>
        <dbReference type="ARBA" id="ARBA00022777"/>
    </source>
</evidence>
<comment type="catalytic activity">
    <reaction evidence="1">
        <text>ATP + protein L-histidine = ADP + protein N-phospho-L-histidine.</text>
        <dbReference type="EC" id="2.7.13.3"/>
    </reaction>
</comment>
<evidence type="ECO:0000259" key="8">
    <source>
        <dbReference type="PROSITE" id="PS50109"/>
    </source>
</evidence>
<keyword evidence="4" id="KW-0808">Transferase</keyword>
<keyword evidence="5" id="KW-0418">Kinase</keyword>
<dbReference type="InterPro" id="IPR036097">
    <property type="entry name" value="HisK_dim/P_sf"/>
</dbReference>
<evidence type="ECO:0000256" key="2">
    <source>
        <dbReference type="ARBA" id="ARBA00012438"/>
    </source>
</evidence>
<dbReference type="Gene3D" id="3.30.450.40">
    <property type="match status" value="1"/>
</dbReference>
<dbReference type="CDD" id="cd00130">
    <property type="entry name" value="PAS"/>
    <property type="match status" value="3"/>
</dbReference>
<dbReference type="SUPFAM" id="SSF47384">
    <property type="entry name" value="Homodimeric domain of signal transducing histidine kinase"/>
    <property type="match status" value="1"/>
</dbReference>
<evidence type="ECO:0000256" key="3">
    <source>
        <dbReference type="ARBA" id="ARBA00022553"/>
    </source>
</evidence>
<dbReference type="InterPro" id="IPR029016">
    <property type="entry name" value="GAF-like_dom_sf"/>
</dbReference>
<dbReference type="InterPro" id="IPR013655">
    <property type="entry name" value="PAS_fold_3"/>
</dbReference>
<dbReference type="Gene3D" id="2.10.70.100">
    <property type="match status" value="1"/>
</dbReference>
<dbReference type="EMBL" id="BAABGX010000002">
    <property type="protein sequence ID" value="GAA4306989.1"/>
    <property type="molecule type" value="Genomic_DNA"/>
</dbReference>
<dbReference type="CDD" id="cd00082">
    <property type="entry name" value="HisKA"/>
    <property type="match status" value="1"/>
</dbReference>
<feature type="domain" description="PAC" evidence="10">
    <location>
        <begin position="582"/>
        <end position="636"/>
    </location>
</feature>
<evidence type="ECO:0000256" key="1">
    <source>
        <dbReference type="ARBA" id="ARBA00000085"/>
    </source>
</evidence>
<dbReference type="Proteomes" id="UP001501844">
    <property type="component" value="Unassembled WGS sequence"/>
</dbReference>
<dbReference type="PRINTS" id="PR00344">
    <property type="entry name" value="BCTRLSENSOR"/>
</dbReference>
<proteinExistence type="predicted"/>
<evidence type="ECO:0000313" key="11">
    <source>
        <dbReference type="EMBL" id="GAA4306989.1"/>
    </source>
</evidence>
<dbReference type="Pfam" id="PF02518">
    <property type="entry name" value="HATPase_c"/>
    <property type="match status" value="1"/>
</dbReference>
<dbReference type="Gene3D" id="3.30.565.10">
    <property type="entry name" value="Histidine kinase-like ATPase, C-terminal domain"/>
    <property type="match status" value="1"/>
</dbReference>
<dbReference type="InterPro" id="IPR003594">
    <property type="entry name" value="HATPase_dom"/>
</dbReference>
<feature type="coiled-coil region" evidence="6">
    <location>
        <begin position="21"/>
        <end position="48"/>
    </location>
</feature>
<dbReference type="InterPro" id="IPR035965">
    <property type="entry name" value="PAS-like_dom_sf"/>
</dbReference>
<dbReference type="InterPro" id="IPR003661">
    <property type="entry name" value="HisK_dim/P_dom"/>
</dbReference>
<keyword evidence="3" id="KW-0597">Phosphoprotein</keyword>
<gene>
    <name evidence="11" type="ORF">GCM10023183_22570</name>
</gene>
<evidence type="ECO:0000313" key="12">
    <source>
        <dbReference type="Proteomes" id="UP001501844"/>
    </source>
</evidence>
<keyword evidence="6" id="KW-0175">Coiled coil</keyword>
<dbReference type="SUPFAM" id="SSF55781">
    <property type="entry name" value="GAF domain-like"/>
    <property type="match status" value="1"/>
</dbReference>
<evidence type="ECO:0000256" key="4">
    <source>
        <dbReference type="ARBA" id="ARBA00022679"/>
    </source>
</evidence>
<dbReference type="SMART" id="SM00086">
    <property type="entry name" value="PAC"/>
    <property type="match status" value="3"/>
</dbReference>
<reference evidence="12" key="1">
    <citation type="journal article" date="2019" name="Int. J. Syst. Evol. Microbiol.">
        <title>The Global Catalogue of Microorganisms (GCM) 10K type strain sequencing project: providing services to taxonomists for standard genome sequencing and annotation.</title>
        <authorList>
            <consortium name="The Broad Institute Genomics Platform"/>
            <consortium name="The Broad Institute Genome Sequencing Center for Infectious Disease"/>
            <person name="Wu L."/>
            <person name="Ma J."/>
        </authorList>
    </citation>
    <scope>NUCLEOTIDE SEQUENCE [LARGE SCALE GENOMIC DNA]</scope>
    <source>
        <strain evidence="12">JCM 17917</strain>
    </source>
</reference>
<accession>A0ABP8FMJ7</accession>
<dbReference type="PANTHER" id="PTHR43304">
    <property type="entry name" value="PHYTOCHROME-LIKE PROTEIN CPH1"/>
    <property type="match status" value="1"/>
</dbReference>
<dbReference type="Pfam" id="PF08447">
    <property type="entry name" value="PAS_3"/>
    <property type="match status" value="1"/>
</dbReference>
<feature type="domain" description="PAS" evidence="9">
    <location>
        <begin position="502"/>
        <end position="555"/>
    </location>
</feature>
<organism evidence="11 12">
    <name type="scientific">Nibribacter koreensis</name>
    <dbReference type="NCBI Taxonomy" id="1084519"/>
    <lineage>
        <taxon>Bacteria</taxon>
        <taxon>Pseudomonadati</taxon>
        <taxon>Bacteroidota</taxon>
        <taxon>Cytophagia</taxon>
        <taxon>Cytophagales</taxon>
        <taxon>Hymenobacteraceae</taxon>
        <taxon>Nibribacter</taxon>
    </lineage>
</organism>
<dbReference type="PROSITE" id="PS50113">
    <property type="entry name" value="PAC"/>
    <property type="match status" value="3"/>
</dbReference>
<dbReference type="SUPFAM" id="SSF55874">
    <property type="entry name" value="ATPase domain of HSP90 chaperone/DNA topoisomerase II/histidine kinase"/>
    <property type="match status" value="1"/>
</dbReference>
<evidence type="ECO:0000256" key="6">
    <source>
        <dbReference type="SAM" id="Coils"/>
    </source>
</evidence>
<dbReference type="RefSeq" id="WP_345166010.1">
    <property type="nucleotide sequence ID" value="NZ_BAABGX010000002.1"/>
</dbReference>
<dbReference type="NCBIfam" id="TIGR00229">
    <property type="entry name" value="sensory_box"/>
    <property type="match status" value="3"/>
</dbReference>
<dbReference type="Gene3D" id="1.10.287.130">
    <property type="match status" value="1"/>
</dbReference>
<sequence>MLFAEDALLTPQTGTQNETPAQEVVQELEAAKKRLALLQEELYLVKGELHLLREQRDSQPEAHSAPGTGRPEIDLTEYKRVVALERLGKEVLEMNASAKFSLQETIAFYLAGIEKIHPDMLLSFMRLEGNKLYSFASPSLPPAYSELLDGTTIGDNVGSCGTAAFFKEKVIAVDIATDKRWKGFKDLALSYGLKASWSFPVMGSSQQILGTLAVYYRHVKSPQPAEESSLDSIRNLLQLILESKLAEDALRQSNDRYHLATAATNDAIYDWDLVNNSLYWGVGFEKVFACQRTPTTSTLQFWADMLHPLDQERVNQSLEEALQDTSADKWQIEYRSIIPDGTTLHLEERGFILRDEAQKAIRMVGAVHDITARKYAEEELRKLSVIAKETINGVLILQLGGNLHWVNDAFTRMMGWTLPEVLGKSPGSLMNGEETDPHTLSQIHDHMAQRLPFECEMIQYSKTSQKYWFRLQIQPLEDANSEVDLFFVLLTDITQKKEEEQRLRLLESVITHAKDAIAVSDMSAVPGGELKTIFVNPAFTKVTGYASEDVLGRELKMLGGPAELPGQAEAIEKLNLAIAKAEACEIELINYRKNGEPYWAHLEAVPIYDKAGEHAYWLFVHQDITARKNYLAEREVLISELTQNNSDLKQFSFITSHNLRAPLSNLVGISNLIDMKAIPAGRNRMLIEKFKESTIKLNHVIDDLLEILIIKNNVALKKEMISVESVFAHVQGSLEGLLQEVNGQVQTDFPAGQDVYCNQGYLHSILLNLLSNAIKYRSLERPLQVHLKTERTPDGLALSFADNGLGMDLDRYGDRIFGLYQRFHDNADSKGLGLYIVHSQIKAMGGTIFVNSEVNKGTTFVLQFKGQ</sequence>
<dbReference type="Gene3D" id="3.30.450.20">
    <property type="entry name" value="PAS domain"/>
    <property type="match status" value="3"/>
</dbReference>
<dbReference type="InterPro" id="IPR004358">
    <property type="entry name" value="Sig_transdc_His_kin-like_C"/>
</dbReference>
<dbReference type="EC" id="2.7.13.3" evidence="2"/>
<dbReference type="SUPFAM" id="SSF55785">
    <property type="entry name" value="PYP-like sensor domain (PAS domain)"/>
    <property type="match status" value="3"/>
</dbReference>
<name>A0ABP8FMJ7_9BACT</name>
<feature type="compositionally biased region" description="Polar residues" evidence="7">
    <location>
        <begin position="10"/>
        <end position="20"/>
    </location>
</feature>
<dbReference type="InterPro" id="IPR000700">
    <property type="entry name" value="PAS-assoc_C"/>
</dbReference>
<evidence type="ECO:0000259" key="10">
    <source>
        <dbReference type="PROSITE" id="PS50113"/>
    </source>
</evidence>
<dbReference type="SMART" id="SM00387">
    <property type="entry name" value="HATPase_c"/>
    <property type="match status" value="1"/>
</dbReference>
<dbReference type="Pfam" id="PF13426">
    <property type="entry name" value="PAS_9"/>
    <property type="match status" value="2"/>
</dbReference>
<dbReference type="PROSITE" id="PS50112">
    <property type="entry name" value="PAS"/>
    <property type="match status" value="2"/>
</dbReference>
<keyword evidence="12" id="KW-1185">Reference proteome</keyword>
<evidence type="ECO:0000256" key="7">
    <source>
        <dbReference type="SAM" id="MobiDB-lite"/>
    </source>
</evidence>
<feature type="domain" description="PAS" evidence="9">
    <location>
        <begin position="379"/>
        <end position="425"/>
    </location>
</feature>
<dbReference type="SMART" id="SM00091">
    <property type="entry name" value="PAS"/>
    <property type="match status" value="3"/>
</dbReference>
<dbReference type="InterPro" id="IPR005467">
    <property type="entry name" value="His_kinase_dom"/>
</dbReference>
<dbReference type="InterPro" id="IPR036890">
    <property type="entry name" value="HATPase_C_sf"/>
</dbReference>
<feature type="domain" description="PAC" evidence="10">
    <location>
        <begin position="330"/>
        <end position="382"/>
    </location>
</feature>
<dbReference type="InterPro" id="IPR052162">
    <property type="entry name" value="Sensor_kinase/Photoreceptor"/>
</dbReference>